<reference evidence="1 2" key="1">
    <citation type="journal article" date="2018" name="Evol. Lett.">
        <title>Horizontal gene cluster transfer increased hallucinogenic mushroom diversity.</title>
        <authorList>
            <person name="Reynolds H.T."/>
            <person name="Vijayakumar V."/>
            <person name="Gluck-Thaler E."/>
            <person name="Korotkin H.B."/>
            <person name="Matheny P.B."/>
            <person name="Slot J.C."/>
        </authorList>
    </citation>
    <scope>NUCLEOTIDE SEQUENCE [LARGE SCALE GENOMIC DNA]</scope>
    <source>
        <strain evidence="1 2">SRW20</strain>
    </source>
</reference>
<gene>
    <name evidence="1" type="ORF">CVT26_013503</name>
</gene>
<evidence type="ECO:0000313" key="1">
    <source>
        <dbReference type="EMBL" id="PPQ98308.1"/>
    </source>
</evidence>
<evidence type="ECO:0000313" key="2">
    <source>
        <dbReference type="Proteomes" id="UP000284706"/>
    </source>
</evidence>
<dbReference type="Proteomes" id="UP000284706">
    <property type="component" value="Unassembled WGS sequence"/>
</dbReference>
<comment type="caution">
    <text evidence="1">The sequence shown here is derived from an EMBL/GenBank/DDBJ whole genome shotgun (WGS) entry which is preliminary data.</text>
</comment>
<dbReference type="AlphaFoldDB" id="A0A409Y5R4"/>
<protein>
    <submittedName>
        <fullName evidence="1">Uncharacterized protein</fullName>
    </submittedName>
</protein>
<keyword evidence="2" id="KW-1185">Reference proteome</keyword>
<name>A0A409Y5R4_9AGAR</name>
<proteinExistence type="predicted"/>
<sequence length="70" mass="8342">MVHFFTVHSRSGTTSLDRSRSFQRVQGCFDDLTTIAEGPGRWLIPPKHVQRTWRRTGCYFPRKLKKRRHL</sequence>
<dbReference type="EMBL" id="NHYE01001123">
    <property type="protein sequence ID" value="PPQ98308.1"/>
    <property type="molecule type" value="Genomic_DNA"/>
</dbReference>
<dbReference type="InParanoid" id="A0A409Y5R4"/>
<accession>A0A409Y5R4</accession>
<organism evidence="1 2">
    <name type="scientific">Gymnopilus dilepis</name>
    <dbReference type="NCBI Taxonomy" id="231916"/>
    <lineage>
        <taxon>Eukaryota</taxon>
        <taxon>Fungi</taxon>
        <taxon>Dikarya</taxon>
        <taxon>Basidiomycota</taxon>
        <taxon>Agaricomycotina</taxon>
        <taxon>Agaricomycetes</taxon>
        <taxon>Agaricomycetidae</taxon>
        <taxon>Agaricales</taxon>
        <taxon>Agaricineae</taxon>
        <taxon>Hymenogastraceae</taxon>
        <taxon>Gymnopilus</taxon>
    </lineage>
</organism>